<feature type="domain" description="C-type lectin" evidence="2">
    <location>
        <begin position="148"/>
        <end position="265"/>
    </location>
</feature>
<protein>
    <submittedName>
        <fullName evidence="3">Macrophage mannose receptor 1</fullName>
    </submittedName>
</protein>
<organism evidence="3 4">
    <name type="scientific">Chionoecetes opilio</name>
    <name type="common">Atlantic snow crab</name>
    <name type="synonym">Cancer opilio</name>
    <dbReference type="NCBI Taxonomy" id="41210"/>
    <lineage>
        <taxon>Eukaryota</taxon>
        <taxon>Metazoa</taxon>
        <taxon>Ecdysozoa</taxon>
        <taxon>Arthropoda</taxon>
        <taxon>Crustacea</taxon>
        <taxon>Multicrustacea</taxon>
        <taxon>Malacostraca</taxon>
        <taxon>Eumalacostraca</taxon>
        <taxon>Eucarida</taxon>
        <taxon>Decapoda</taxon>
        <taxon>Pleocyemata</taxon>
        <taxon>Brachyura</taxon>
        <taxon>Eubrachyura</taxon>
        <taxon>Majoidea</taxon>
        <taxon>Majidae</taxon>
        <taxon>Chionoecetes</taxon>
    </lineage>
</organism>
<feature type="domain" description="C-type lectin" evidence="2">
    <location>
        <begin position="278"/>
        <end position="348"/>
    </location>
</feature>
<feature type="domain" description="C-type lectin" evidence="2">
    <location>
        <begin position="1076"/>
        <end position="1161"/>
    </location>
</feature>
<dbReference type="OrthoDB" id="6381385at2759"/>
<gene>
    <name evidence="3" type="primary">Mrc1_1</name>
    <name evidence="3" type="ORF">GWK47_026731</name>
</gene>
<feature type="domain" description="C-type lectin" evidence="2">
    <location>
        <begin position="1194"/>
        <end position="1310"/>
    </location>
</feature>
<keyword evidence="3" id="KW-0675">Receptor</keyword>
<evidence type="ECO:0000256" key="1">
    <source>
        <dbReference type="ARBA" id="ARBA00023157"/>
    </source>
</evidence>
<dbReference type="PROSITE" id="PS00615">
    <property type="entry name" value="C_TYPE_LECTIN_1"/>
    <property type="match status" value="3"/>
</dbReference>
<evidence type="ECO:0000313" key="4">
    <source>
        <dbReference type="Proteomes" id="UP000770661"/>
    </source>
</evidence>
<dbReference type="CDD" id="cd00037">
    <property type="entry name" value="CLECT"/>
    <property type="match status" value="9"/>
</dbReference>
<feature type="domain" description="C-type lectin" evidence="2">
    <location>
        <begin position="1340"/>
        <end position="1454"/>
    </location>
</feature>
<feature type="domain" description="C-type lectin" evidence="2">
    <location>
        <begin position="386"/>
        <end position="497"/>
    </location>
</feature>
<keyword evidence="1" id="KW-1015">Disulfide bond</keyword>
<keyword evidence="4" id="KW-1185">Reference proteome</keyword>
<feature type="domain" description="C-type lectin" evidence="2">
    <location>
        <begin position="664"/>
        <end position="785"/>
    </location>
</feature>
<dbReference type="PANTHER" id="PTHR22803">
    <property type="entry name" value="MANNOSE, PHOSPHOLIPASE, LECTIN RECEPTOR RELATED"/>
    <property type="match status" value="1"/>
</dbReference>
<feature type="domain" description="C-type lectin" evidence="2">
    <location>
        <begin position="1482"/>
        <end position="1556"/>
    </location>
</feature>
<feature type="domain" description="C-type lectin" evidence="2">
    <location>
        <begin position="930"/>
        <end position="1054"/>
    </location>
</feature>
<evidence type="ECO:0000313" key="3">
    <source>
        <dbReference type="EMBL" id="KAG0695880.1"/>
    </source>
</evidence>
<dbReference type="Proteomes" id="UP000770661">
    <property type="component" value="Unassembled WGS sequence"/>
</dbReference>
<feature type="domain" description="C-type lectin" evidence="2">
    <location>
        <begin position="816"/>
        <end position="914"/>
    </location>
</feature>
<dbReference type="PRINTS" id="PR01504">
    <property type="entry name" value="PNCREATITSAP"/>
</dbReference>
<dbReference type="SUPFAM" id="SSF56436">
    <property type="entry name" value="C-type lectin-like"/>
    <property type="match status" value="13"/>
</dbReference>
<proteinExistence type="predicted"/>
<dbReference type="PROSITE" id="PS50041">
    <property type="entry name" value="C_TYPE_LECTIN_2"/>
    <property type="match status" value="13"/>
</dbReference>
<dbReference type="InterPro" id="IPR016187">
    <property type="entry name" value="CTDL_fold"/>
</dbReference>
<dbReference type="Gene3D" id="3.10.100.10">
    <property type="entry name" value="Mannose-Binding Protein A, subunit A"/>
    <property type="match status" value="13"/>
</dbReference>
<dbReference type="EMBL" id="JACEEZ010025955">
    <property type="protein sequence ID" value="KAG0695880.1"/>
    <property type="molecule type" value="Genomic_DNA"/>
</dbReference>
<name>A0A8J8WCT4_CHIOP</name>
<feature type="domain" description="C-type lectin" evidence="2">
    <location>
        <begin position="1582"/>
        <end position="1698"/>
    </location>
</feature>
<feature type="domain" description="C-type lectin" evidence="2">
    <location>
        <begin position="529"/>
        <end position="642"/>
    </location>
</feature>
<reference evidence="3" key="1">
    <citation type="submission" date="2020-07" db="EMBL/GenBank/DDBJ databases">
        <title>The High-quality genome of the commercially important snow crab, Chionoecetes opilio.</title>
        <authorList>
            <person name="Jeong J.-H."/>
            <person name="Ryu S."/>
        </authorList>
    </citation>
    <scope>NUCLEOTIDE SEQUENCE</scope>
    <source>
        <strain evidence="3">MADBK_172401_WGS</strain>
        <tissue evidence="3">Digestive gland</tissue>
    </source>
</reference>
<dbReference type="InterPro" id="IPR050111">
    <property type="entry name" value="C-type_lectin/snaclec_domain"/>
</dbReference>
<evidence type="ECO:0000259" key="2">
    <source>
        <dbReference type="PROSITE" id="PS50041"/>
    </source>
</evidence>
<dbReference type="InterPro" id="IPR016186">
    <property type="entry name" value="C-type_lectin-like/link_sf"/>
</dbReference>
<dbReference type="InterPro" id="IPR001304">
    <property type="entry name" value="C-type_lectin-like"/>
</dbReference>
<feature type="domain" description="C-type lectin" evidence="2">
    <location>
        <begin position="14"/>
        <end position="130"/>
    </location>
</feature>
<comment type="caution">
    <text evidence="3">The sequence shown here is derived from an EMBL/GenBank/DDBJ whole genome shotgun (WGS) entry which is preliminary data.</text>
</comment>
<dbReference type="Pfam" id="PF00059">
    <property type="entry name" value="Lectin_C"/>
    <property type="match status" value="12"/>
</dbReference>
<dbReference type="InterPro" id="IPR018378">
    <property type="entry name" value="C-type_lectin_CS"/>
</dbReference>
<dbReference type="SMART" id="SM00034">
    <property type="entry name" value="CLECT"/>
    <property type="match status" value="13"/>
</dbReference>
<accession>A0A8J8WCT4</accession>
<sequence>MVAQCPEGWEARGDEDQCYLVHAHGTPRTFTDARIYCQARGGDLAHIETIAERDWLGQLVGATGNVGMSAYMWVGGKKVDGDWKWVETDQPIDNLVLPWEGTGSGDCAALTLNSKLIKQDCSQKLKFICHRDIDLPMVCDYTNGWEDAKDRCYKKSSGVDSWHDAEVECMMDGGHLMCIDGDAEQQLAYDLALTEHDKVWIGLTEENHAGEFTWVDGTIRNTTYWHAGQPDTSFHGYGAALVDNDDPSGGWVVEKVTTEYHYLCEKETGSCLPGWMEFEGSCYFFNEAAADLVVWMDARATCEAVKAHMVVLDTWQEDLFFRTNMKESEALWIGLYNTDGVTKISTWVPTDCATPRLYACEAGVGDQLQLIKPPNERYCPDGWEPEGDYCYFFSSSEKSWVAARKECTNQHATSDLVSILTWGENDFVRSNQKAKGWLGLNKMDGDHGWLWSDGSDRTITNWENGEPSGNENCVELYTQNGKWNDLSCSDLKAFSCKMPASTIPIGTLTTTTPRPDTSACGYDWRENPTTGECYRIEVVQMTFQDARLHCQNLYYSDGQSQPDVVSIASVAEQIFLQSIIAAHPESFSILWIGMTNDQVASQWVDGTPLVYYNFKDDEPSSYVSNQCVELYTDTGEWSSGACFTYKFPFICEKKVLCPDGWSSWNLNCYRLSSVAANWFTAEDNCHAMLSSELVSITNKDENDYIEGLLIDAQVGNTWLGLRDDDSGKDWHWSDGSLYDWTNWGTDEPNDAYDEEHCGEMRANDYYYNGQWNDIKCSTEDYYVCKIKSNGVSVGMCLRVVTSGGWAVQNTRGQVKCQQQNSKANLINIHSEEENRFFMDQLKQSSQSCWVGLQYDGANWTWADGTPMEYDNWNYGEPNNLEAELCAEMIDYPNGEPNGKWNNLHCGESRAFGCEVYPTHAIGCEDGWEAFGDYCYWFSDLAPNNEDYLTHEMAQAQCQGKGANLAAVHTAEENDFLFSKISYEYYYVSVFIGLTDVGHHLVFEWVDGSPVVFTAMSYLTYLDLQSSTLCGSIEVTTREGWTLQDCTYPSPYVCKKPAEPQPLHPEDTLCDQGDLYYEGSCYNTPQVSTSWEDAKKDCENRGQHLLALEDQFETAYFSSVVGETGLRVWLGLSGTQNIDGSVTFAWINGGQLDYTYWDKYEPGEYDRVGYTTPSPPTTKAPSDYCIYGWEHKLQRCYKVMQDAAIWGDAEEKCIKFGGHLVSVESEMEQTLILALSGMTEIVDKYGMVWVGLEMTQGAGYEWTDGSGFDFVNWAEGQPESHDGRETCVSADATTLKTSDSVCLTHLPFVCEAPTGSMMTTASPPTKPPLTPCGDNAAWYEYEGHCYKFISSTDQPGETWWRAHVLCREEGGELASIASDKENYWIESVIYAKEGRAMWLGGRAKLGTGYEWLDGEPFIIPGTNGKHQEDCIAMYTNQQGYWNDQNCGSTAGRICKRTSGVTQPPAKTTKAPDGHCPEGWLHTAYLTAALVGVKQHMWIGMRYVGAFNWVDQTDVTYVNWDTGEPNGGAVKEECVEVDPVTGLWNDNSCSGVFGAVCMMTQDPKLPDHHTLDKCPSPHDNYLAYDGACYRVVKAPQTWEDAEAACTLEDAHLVSVMTISEDSFVWAVGQNNLFGSLWMGLDNQKQVETFTWSDGWPTIYTHWGENEPVVTPVGHRCVVLNVTDGSWYTKPCNRTFASLCKYTNETAPTPDPPVTGYCPDDRWKDLKGGYCYLFSNVTETWNEANKM</sequence>